<dbReference type="OrthoDB" id="9791590at2"/>
<evidence type="ECO:0000259" key="6">
    <source>
        <dbReference type="Pfam" id="PF13458"/>
    </source>
</evidence>
<keyword evidence="7" id="KW-0675">Receptor</keyword>
<dbReference type="eggNOG" id="COG0683">
    <property type="taxonomic scope" value="Bacteria"/>
</dbReference>
<comment type="similarity">
    <text evidence="1">Belongs to the leucine-binding protein family.</text>
</comment>
<reference evidence="7" key="1">
    <citation type="submission" date="2006-09" db="EMBL/GenBank/DDBJ databases">
        <title>Complete sequence of Rhodopseudomonas palustris BisA53.</title>
        <authorList>
            <consortium name="US DOE Joint Genome Institute"/>
            <person name="Copeland A."/>
            <person name="Lucas S."/>
            <person name="Lapidus A."/>
            <person name="Barry K."/>
            <person name="Detter J.C."/>
            <person name="Glavina del Rio T."/>
            <person name="Hammon N."/>
            <person name="Israni S."/>
            <person name="Dalin E."/>
            <person name="Tice H."/>
            <person name="Pitluck S."/>
            <person name="Chain P."/>
            <person name="Malfatti S."/>
            <person name="Shin M."/>
            <person name="Vergez L."/>
            <person name="Schmutz J."/>
            <person name="Larimer F."/>
            <person name="Land M."/>
            <person name="Hauser L."/>
            <person name="Pelletier D.A."/>
            <person name="Kyrpides N."/>
            <person name="Kim E."/>
            <person name="Harwood C.S."/>
            <person name="Oda Y."/>
            <person name="Richardson P."/>
        </authorList>
    </citation>
    <scope>NUCLEOTIDE SEQUENCE [LARGE SCALE GENOMIC DNA]</scope>
    <source>
        <strain evidence="7">BisA53</strain>
    </source>
</reference>
<dbReference type="STRING" id="316055.RPE_0999"/>
<dbReference type="InterPro" id="IPR028082">
    <property type="entry name" value="Peripla_BP_I"/>
</dbReference>
<protein>
    <submittedName>
        <fullName evidence="7">Extracellular ligand-binding receptor</fullName>
    </submittedName>
</protein>
<dbReference type="HOGENOM" id="CLU_027128_0_1_5"/>
<name>Q07SX9_RHOP5</name>
<evidence type="ECO:0000256" key="5">
    <source>
        <dbReference type="SAM" id="SignalP"/>
    </source>
</evidence>
<evidence type="ECO:0000256" key="3">
    <source>
        <dbReference type="ARBA" id="ARBA00022729"/>
    </source>
</evidence>
<accession>Q07SX9</accession>
<feature type="chain" id="PRO_5004165863" evidence="5">
    <location>
        <begin position="32"/>
        <end position="393"/>
    </location>
</feature>
<dbReference type="PANTHER" id="PTHR30483:SF38">
    <property type="entry name" value="BLR7848 PROTEIN"/>
    <property type="match status" value="1"/>
</dbReference>
<feature type="signal peptide" evidence="5">
    <location>
        <begin position="1"/>
        <end position="31"/>
    </location>
</feature>
<dbReference type="PRINTS" id="PR00337">
    <property type="entry name" value="LEUILEVALBP"/>
</dbReference>
<sequence length="393" mass="41705">MSRRTQVTRIVAAGTIALAISSLSTTHSAQAQQTIKVGSVLSITGPASFLGDPEDKTLKMYVDKINASGGVAGKKIELVVYDDGGDANKARTFATRLIEDDKVAAMVGGSTTGTTMAMIPVFEEAQIPFISFAGAVEIIEPVRKFVFKTPHTDKMACEKIFENIKARNFTKVAMISGTDGFGSSMRAQCVKVAPTYNVQIVTEETYGPRDSDMTAQLTKIKGTAGIQAVVNPGFGQGPAIVTRNYAQLGMSSTPLYQSHGVASKSFIELAGPAAEGVRLPASALLVADKLPDSDPQKQVVVDYKKTYEDTAKQPVSTFGGHAFDGLAILVDAMKRANSADPKKVRDEIEKTKGFVGTGGIVTMSPTDHLGLDLTAFRMLEVKGGDWTLVQPGS</sequence>
<keyword evidence="2" id="KW-0813">Transport</keyword>
<dbReference type="GO" id="GO:0006865">
    <property type="term" value="P:amino acid transport"/>
    <property type="evidence" value="ECO:0007669"/>
    <property type="project" value="UniProtKB-KW"/>
</dbReference>
<evidence type="ECO:0000256" key="2">
    <source>
        <dbReference type="ARBA" id="ARBA00022448"/>
    </source>
</evidence>
<dbReference type="InterPro" id="IPR028081">
    <property type="entry name" value="Leu-bd"/>
</dbReference>
<keyword evidence="4" id="KW-0029">Amino-acid transport</keyword>
<dbReference type="SUPFAM" id="SSF53822">
    <property type="entry name" value="Periplasmic binding protein-like I"/>
    <property type="match status" value="1"/>
</dbReference>
<evidence type="ECO:0000256" key="4">
    <source>
        <dbReference type="ARBA" id="ARBA00022970"/>
    </source>
</evidence>
<keyword evidence="3 5" id="KW-0732">Signal</keyword>
<dbReference type="InterPro" id="IPR051010">
    <property type="entry name" value="BCAA_transport"/>
</dbReference>
<dbReference type="CDD" id="cd06333">
    <property type="entry name" value="PBP1_ABC_RPA1789-like"/>
    <property type="match status" value="1"/>
</dbReference>
<dbReference type="AlphaFoldDB" id="Q07SX9"/>
<dbReference type="EMBL" id="CP000463">
    <property type="protein sequence ID" value="ABJ04955.1"/>
    <property type="molecule type" value="Genomic_DNA"/>
</dbReference>
<dbReference type="Gene3D" id="3.40.50.2300">
    <property type="match status" value="2"/>
</dbReference>
<dbReference type="Pfam" id="PF13458">
    <property type="entry name" value="Peripla_BP_6"/>
    <property type="match status" value="1"/>
</dbReference>
<dbReference type="PANTHER" id="PTHR30483">
    <property type="entry name" value="LEUCINE-SPECIFIC-BINDING PROTEIN"/>
    <property type="match status" value="1"/>
</dbReference>
<dbReference type="KEGG" id="rpe:RPE_0999"/>
<gene>
    <name evidence="7" type="ordered locus">RPE_0999</name>
</gene>
<organism evidence="7">
    <name type="scientific">Rhodopseudomonas palustris (strain BisA53)</name>
    <dbReference type="NCBI Taxonomy" id="316055"/>
    <lineage>
        <taxon>Bacteria</taxon>
        <taxon>Pseudomonadati</taxon>
        <taxon>Pseudomonadota</taxon>
        <taxon>Alphaproteobacteria</taxon>
        <taxon>Hyphomicrobiales</taxon>
        <taxon>Nitrobacteraceae</taxon>
        <taxon>Rhodopseudomonas</taxon>
    </lineage>
</organism>
<proteinExistence type="inferred from homology"/>
<feature type="domain" description="Leucine-binding protein" evidence="6">
    <location>
        <begin position="34"/>
        <end position="382"/>
    </location>
</feature>
<dbReference type="InterPro" id="IPR000709">
    <property type="entry name" value="Leu_Ile_Val-bd"/>
</dbReference>
<evidence type="ECO:0000313" key="7">
    <source>
        <dbReference type="EMBL" id="ABJ04955.1"/>
    </source>
</evidence>
<evidence type="ECO:0000256" key="1">
    <source>
        <dbReference type="ARBA" id="ARBA00010062"/>
    </source>
</evidence>